<reference evidence="2 3" key="1">
    <citation type="journal article" date="2019" name="Commun. Biol.">
        <title>The bagworm genome reveals a unique fibroin gene that provides high tensile strength.</title>
        <authorList>
            <person name="Kono N."/>
            <person name="Nakamura H."/>
            <person name="Ohtoshi R."/>
            <person name="Tomita M."/>
            <person name="Numata K."/>
            <person name="Arakawa K."/>
        </authorList>
    </citation>
    <scope>NUCLEOTIDE SEQUENCE [LARGE SCALE GENOMIC DNA]</scope>
</reference>
<protein>
    <submittedName>
        <fullName evidence="2">Uncharacterized protein</fullName>
    </submittedName>
</protein>
<keyword evidence="3" id="KW-1185">Reference proteome</keyword>
<accession>A0A4C1U6J7</accession>
<evidence type="ECO:0000313" key="2">
    <source>
        <dbReference type="EMBL" id="GBP21992.1"/>
    </source>
</evidence>
<dbReference type="EMBL" id="BGZK01000135">
    <property type="protein sequence ID" value="GBP21992.1"/>
    <property type="molecule type" value="Genomic_DNA"/>
</dbReference>
<feature type="region of interest" description="Disordered" evidence="1">
    <location>
        <begin position="41"/>
        <end position="89"/>
    </location>
</feature>
<sequence length="89" mass="9129">MLFILLSQVYGSSLPNTNYMELYVHASEVAKKTGLGADVAPAAAAPGEGRPHRAPSSAAPSCQTAADGHSGRTPHSALAAAVRRDRADS</sequence>
<dbReference type="Proteomes" id="UP000299102">
    <property type="component" value="Unassembled WGS sequence"/>
</dbReference>
<gene>
    <name evidence="2" type="ORF">EVAR_18633_1</name>
</gene>
<comment type="caution">
    <text evidence="2">The sequence shown here is derived from an EMBL/GenBank/DDBJ whole genome shotgun (WGS) entry which is preliminary data.</text>
</comment>
<proteinExistence type="predicted"/>
<name>A0A4C1U6J7_EUMVA</name>
<organism evidence="2 3">
    <name type="scientific">Eumeta variegata</name>
    <name type="common">Bagworm moth</name>
    <name type="synonym">Eumeta japonica</name>
    <dbReference type="NCBI Taxonomy" id="151549"/>
    <lineage>
        <taxon>Eukaryota</taxon>
        <taxon>Metazoa</taxon>
        <taxon>Ecdysozoa</taxon>
        <taxon>Arthropoda</taxon>
        <taxon>Hexapoda</taxon>
        <taxon>Insecta</taxon>
        <taxon>Pterygota</taxon>
        <taxon>Neoptera</taxon>
        <taxon>Endopterygota</taxon>
        <taxon>Lepidoptera</taxon>
        <taxon>Glossata</taxon>
        <taxon>Ditrysia</taxon>
        <taxon>Tineoidea</taxon>
        <taxon>Psychidae</taxon>
        <taxon>Oiketicinae</taxon>
        <taxon>Eumeta</taxon>
    </lineage>
</organism>
<evidence type="ECO:0000313" key="3">
    <source>
        <dbReference type="Proteomes" id="UP000299102"/>
    </source>
</evidence>
<evidence type="ECO:0000256" key="1">
    <source>
        <dbReference type="SAM" id="MobiDB-lite"/>
    </source>
</evidence>
<dbReference type="AlphaFoldDB" id="A0A4C1U6J7"/>